<dbReference type="EMBL" id="NJBN01000013">
    <property type="protein sequence ID" value="TKJ37237.1"/>
    <property type="molecule type" value="Genomic_DNA"/>
</dbReference>
<name>A0A532UR08_UNCL8</name>
<gene>
    <name evidence="1" type="ORF">CEE37_14080</name>
</gene>
<reference evidence="1 2" key="1">
    <citation type="submission" date="2017-06" db="EMBL/GenBank/DDBJ databases">
        <title>Novel microbial phyla capable of carbon fixation and sulfur reduction in deep-sea sediments.</title>
        <authorList>
            <person name="Huang J."/>
            <person name="Baker B."/>
            <person name="Wang Y."/>
        </authorList>
    </citation>
    <scope>NUCLEOTIDE SEQUENCE [LARGE SCALE GENOMIC DNA]</scope>
    <source>
        <strain evidence="1">B3_LCP</strain>
    </source>
</reference>
<protein>
    <submittedName>
        <fullName evidence="1">Uncharacterized protein</fullName>
    </submittedName>
</protein>
<evidence type="ECO:0000313" key="2">
    <source>
        <dbReference type="Proteomes" id="UP000319619"/>
    </source>
</evidence>
<sequence>MKFQIVNSNRSEISGTIESLNLENTVAIIGGKCGIKAKKLKAVYEKRNGGSIILVILAGSRMIVEMEQIQENEETCA</sequence>
<comment type="caution">
    <text evidence="1">The sequence shown here is derived from an EMBL/GenBank/DDBJ whole genome shotgun (WGS) entry which is preliminary data.</text>
</comment>
<accession>A0A532UR08</accession>
<dbReference type="AlphaFoldDB" id="A0A532UR08"/>
<dbReference type="Proteomes" id="UP000319619">
    <property type="component" value="Unassembled WGS sequence"/>
</dbReference>
<organism evidence="1 2">
    <name type="scientific">candidate division LCP-89 bacterium B3_LCP</name>
    <dbReference type="NCBI Taxonomy" id="2012998"/>
    <lineage>
        <taxon>Bacteria</taxon>
        <taxon>Pseudomonadati</taxon>
        <taxon>Bacteria division LCP-89</taxon>
    </lineage>
</organism>
<evidence type="ECO:0000313" key="1">
    <source>
        <dbReference type="EMBL" id="TKJ37237.1"/>
    </source>
</evidence>
<proteinExistence type="predicted"/>